<evidence type="ECO:0000313" key="1">
    <source>
        <dbReference type="EMBL" id="MCL7035041.1"/>
    </source>
</evidence>
<protein>
    <submittedName>
        <fullName evidence="1">Uncharacterized protein</fullName>
    </submittedName>
</protein>
<organism evidence="1 2">
    <name type="scientific">Papaver nudicaule</name>
    <name type="common">Iceland poppy</name>
    <dbReference type="NCBI Taxonomy" id="74823"/>
    <lineage>
        <taxon>Eukaryota</taxon>
        <taxon>Viridiplantae</taxon>
        <taxon>Streptophyta</taxon>
        <taxon>Embryophyta</taxon>
        <taxon>Tracheophyta</taxon>
        <taxon>Spermatophyta</taxon>
        <taxon>Magnoliopsida</taxon>
        <taxon>Ranunculales</taxon>
        <taxon>Papaveraceae</taxon>
        <taxon>Papaveroideae</taxon>
        <taxon>Papaver</taxon>
    </lineage>
</organism>
<proteinExistence type="predicted"/>
<dbReference type="Proteomes" id="UP001177140">
    <property type="component" value="Unassembled WGS sequence"/>
</dbReference>
<reference evidence="1" key="1">
    <citation type="submission" date="2022-03" db="EMBL/GenBank/DDBJ databases">
        <title>A functionally conserved STORR gene fusion in Papaver species that diverged 16.8 million years ago.</title>
        <authorList>
            <person name="Catania T."/>
        </authorList>
    </citation>
    <scope>NUCLEOTIDE SEQUENCE</scope>
    <source>
        <strain evidence="1">S-191538</strain>
    </source>
</reference>
<sequence length="105" mass="11935">MLVGLTGQCPNSLIHVGPSVWSCSLVLVKFLDQSVGHLVSAMKSVVSNTGFILLGYKIRSPEAHKLFWELCENVFLFEKVPHEDLHPEYAYEEAYIYVMMKKMTN</sequence>
<gene>
    <name evidence="1" type="ORF">MKW94_005650</name>
</gene>
<keyword evidence="2" id="KW-1185">Reference proteome</keyword>
<evidence type="ECO:0000313" key="2">
    <source>
        <dbReference type="Proteomes" id="UP001177140"/>
    </source>
</evidence>
<dbReference type="EMBL" id="JAJJMA010152683">
    <property type="protein sequence ID" value="MCL7035041.1"/>
    <property type="molecule type" value="Genomic_DNA"/>
</dbReference>
<accession>A0AA41SE14</accession>
<comment type="caution">
    <text evidence="1">The sequence shown here is derived from an EMBL/GenBank/DDBJ whole genome shotgun (WGS) entry which is preliminary data.</text>
</comment>
<dbReference type="Gene3D" id="3.40.50.150">
    <property type="entry name" value="Vaccinia Virus protein VP39"/>
    <property type="match status" value="1"/>
</dbReference>
<name>A0AA41SE14_PAPNU</name>
<dbReference type="InterPro" id="IPR029063">
    <property type="entry name" value="SAM-dependent_MTases_sf"/>
</dbReference>
<dbReference type="AlphaFoldDB" id="A0AA41SE14"/>